<gene>
    <name evidence="1" type="ORF">RO3G_10983</name>
</gene>
<evidence type="ECO:0000313" key="1">
    <source>
        <dbReference type="EMBL" id="EIE86272.1"/>
    </source>
</evidence>
<dbReference type="EMBL" id="CH476739">
    <property type="protein sequence ID" value="EIE86272.1"/>
    <property type="molecule type" value="Genomic_DNA"/>
</dbReference>
<dbReference type="GeneID" id="93617948"/>
<protein>
    <submittedName>
        <fullName evidence="1">Uncharacterized protein</fullName>
    </submittedName>
</protein>
<dbReference type="AlphaFoldDB" id="I1CCU2"/>
<organism evidence="1 2">
    <name type="scientific">Rhizopus delemar (strain RA 99-880 / ATCC MYA-4621 / FGSC 9543 / NRRL 43880)</name>
    <name type="common">Mucormycosis agent</name>
    <name type="synonym">Rhizopus arrhizus var. delemar</name>
    <dbReference type="NCBI Taxonomy" id="246409"/>
    <lineage>
        <taxon>Eukaryota</taxon>
        <taxon>Fungi</taxon>
        <taxon>Fungi incertae sedis</taxon>
        <taxon>Mucoromycota</taxon>
        <taxon>Mucoromycotina</taxon>
        <taxon>Mucoromycetes</taxon>
        <taxon>Mucorales</taxon>
        <taxon>Mucorineae</taxon>
        <taxon>Rhizopodaceae</taxon>
        <taxon>Rhizopus</taxon>
    </lineage>
</organism>
<dbReference type="Proteomes" id="UP000009138">
    <property type="component" value="Unassembled WGS sequence"/>
</dbReference>
<dbReference type="InParanoid" id="I1CCU2"/>
<sequence>MLNHTWISCISHHLVHDTLLTKFKDIVGYIEDMPEMISQSFYFGIFSSTPSPSGRRRKRRLSNKTFKFDLTKDESIIEEEPSSFAEESKIDEIDKGLLRDNDNEEVNDQDAHSCRTTFKEGNRNETFSVELLVISH</sequence>
<dbReference type="VEuPathDB" id="FungiDB:RO3G_10983"/>
<name>I1CCU2_RHIO9</name>
<keyword evidence="2" id="KW-1185">Reference proteome</keyword>
<accession>I1CCU2</accession>
<evidence type="ECO:0000313" key="2">
    <source>
        <dbReference type="Proteomes" id="UP000009138"/>
    </source>
</evidence>
<dbReference type="RefSeq" id="XP_067521668.1">
    <property type="nucleotide sequence ID" value="XM_067665567.1"/>
</dbReference>
<proteinExistence type="predicted"/>
<reference evidence="1 2" key="1">
    <citation type="journal article" date="2009" name="PLoS Genet.">
        <title>Genomic analysis of the basal lineage fungus Rhizopus oryzae reveals a whole-genome duplication.</title>
        <authorList>
            <person name="Ma L.-J."/>
            <person name="Ibrahim A.S."/>
            <person name="Skory C."/>
            <person name="Grabherr M.G."/>
            <person name="Burger G."/>
            <person name="Butler M."/>
            <person name="Elias M."/>
            <person name="Idnurm A."/>
            <person name="Lang B.F."/>
            <person name="Sone T."/>
            <person name="Abe A."/>
            <person name="Calvo S.E."/>
            <person name="Corrochano L.M."/>
            <person name="Engels R."/>
            <person name="Fu J."/>
            <person name="Hansberg W."/>
            <person name="Kim J.-M."/>
            <person name="Kodira C.D."/>
            <person name="Koehrsen M.J."/>
            <person name="Liu B."/>
            <person name="Miranda-Saavedra D."/>
            <person name="O'Leary S."/>
            <person name="Ortiz-Castellanos L."/>
            <person name="Poulter R."/>
            <person name="Rodriguez-Romero J."/>
            <person name="Ruiz-Herrera J."/>
            <person name="Shen Y.-Q."/>
            <person name="Zeng Q."/>
            <person name="Galagan J."/>
            <person name="Birren B.W."/>
            <person name="Cuomo C.A."/>
            <person name="Wickes B.L."/>
        </authorList>
    </citation>
    <scope>NUCLEOTIDE SEQUENCE [LARGE SCALE GENOMIC DNA]</scope>
    <source>
        <strain evidence="2">RA 99-880 / ATCC MYA-4621 / FGSC 9543 / NRRL 43880</strain>
    </source>
</reference>